<dbReference type="Proteomes" id="UP000583800">
    <property type="component" value="Unassembled WGS sequence"/>
</dbReference>
<dbReference type="AlphaFoldDB" id="A0A7X0EV85"/>
<accession>A0A7X0EV85</accession>
<gene>
    <name evidence="1" type="ORF">FHU36_001767</name>
</gene>
<keyword evidence="2" id="KW-1185">Reference proteome</keyword>
<proteinExistence type="predicted"/>
<dbReference type="EMBL" id="JACHJB010000001">
    <property type="protein sequence ID" value="MBB6345258.1"/>
    <property type="molecule type" value="Genomic_DNA"/>
</dbReference>
<comment type="caution">
    <text evidence="1">The sequence shown here is derived from an EMBL/GenBank/DDBJ whole genome shotgun (WGS) entry which is preliminary data.</text>
</comment>
<reference evidence="1 2" key="1">
    <citation type="submission" date="2020-08" db="EMBL/GenBank/DDBJ databases">
        <title>Sequencing the genomes of 1000 actinobacteria strains.</title>
        <authorList>
            <person name="Klenk H.-P."/>
        </authorList>
    </citation>
    <scope>NUCLEOTIDE SEQUENCE [LARGE SCALE GENOMIC DNA]</scope>
    <source>
        <strain evidence="1 2">DSM 45913</strain>
    </source>
</reference>
<organism evidence="1 2">
    <name type="scientific">Nonomuraea muscovyensis</name>
    <dbReference type="NCBI Taxonomy" id="1124761"/>
    <lineage>
        <taxon>Bacteria</taxon>
        <taxon>Bacillati</taxon>
        <taxon>Actinomycetota</taxon>
        <taxon>Actinomycetes</taxon>
        <taxon>Streptosporangiales</taxon>
        <taxon>Streptosporangiaceae</taxon>
        <taxon>Nonomuraea</taxon>
    </lineage>
</organism>
<protein>
    <submittedName>
        <fullName evidence="1">Uncharacterized protein</fullName>
    </submittedName>
</protein>
<evidence type="ECO:0000313" key="1">
    <source>
        <dbReference type="EMBL" id="MBB6345258.1"/>
    </source>
</evidence>
<name>A0A7X0EV85_9ACTN</name>
<sequence length="36" mass="3882">MFNGLIDRVRTAVAGGAEQLDSWPRTELTGFSSSVL</sequence>
<evidence type="ECO:0000313" key="2">
    <source>
        <dbReference type="Proteomes" id="UP000583800"/>
    </source>
</evidence>